<comment type="similarity">
    <text evidence="2 11">Belongs to the cysteine synthase/cystathionine beta-synthase family.</text>
</comment>
<dbReference type="GO" id="GO:0006535">
    <property type="term" value="P:cysteine biosynthetic process from serine"/>
    <property type="evidence" value="ECO:0007669"/>
    <property type="project" value="UniProtKB-UniRule"/>
</dbReference>
<evidence type="ECO:0000256" key="3">
    <source>
        <dbReference type="ARBA" id="ARBA00012681"/>
    </source>
</evidence>
<dbReference type="EMBL" id="BJZS01000009">
    <property type="protein sequence ID" value="GEO94216.1"/>
    <property type="molecule type" value="Genomic_DNA"/>
</dbReference>
<dbReference type="Proteomes" id="UP000321103">
    <property type="component" value="Unassembled WGS sequence"/>
</dbReference>
<feature type="binding site" evidence="9">
    <location>
        <position position="77"/>
    </location>
    <ligand>
        <name>pyridoxal 5'-phosphate</name>
        <dbReference type="ChEBI" id="CHEBI:597326"/>
    </ligand>
</feature>
<dbReference type="CDD" id="cd01561">
    <property type="entry name" value="CBS_like"/>
    <property type="match status" value="1"/>
</dbReference>
<dbReference type="GO" id="GO:0004124">
    <property type="term" value="F:cysteine synthase activity"/>
    <property type="evidence" value="ECO:0007669"/>
    <property type="project" value="UniProtKB-UniRule"/>
</dbReference>
<dbReference type="SUPFAM" id="SSF53686">
    <property type="entry name" value="Tryptophan synthase beta subunit-like PLP-dependent enzymes"/>
    <property type="match status" value="1"/>
</dbReference>
<comment type="catalytic activity">
    <reaction evidence="8 11">
        <text>O-acetyl-L-serine + hydrogen sulfide = L-cysteine + acetate</text>
        <dbReference type="Rhea" id="RHEA:14829"/>
        <dbReference type="ChEBI" id="CHEBI:29919"/>
        <dbReference type="ChEBI" id="CHEBI:30089"/>
        <dbReference type="ChEBI" id="CHEBI:35235"/>
        <dbReference type="ChEBI" id="CHEBI:58340"/>
        <dbReference type="EC" id="2.5.1.47"/>
    </reaction>
</comment>
<dbReference type="InterPro" id="IPR050214">
    <property type="entry name" value="Cys_Synth/Cystath_Beta-Synth"/>
</dbReference>
<evidence type="ECO:0000256" key="10">
    <source>
        <dbReference type="PIRSR" id="PIRSR605856-51"/>
    </source>
</evidence>
<feature type="modified residue" description="N6-(pyridoxal phosphate)lysine" evidence="10">
    <location>
        <position position="47"/>
    </location>
</feature>
<evidence type="ECO:0000313" key="14">
    <source>
        <dbReference type="Proteomes" id="UP000321103"/>
    </source>
</evidence>
<comment type="caution">
    <text evidence="13">The sequence shown here is derived from an EMBL/GenBank/DDBJ whole genome shotgun (WGS) entry which is preliminary data.</text>
</comment>
<evidence type="ECO:0000313" key="13">
    <source>
        <dbReference type="EMBL" id="GEO94216.1"/>
    </source>
</evidence>
<organism evidence="13 14">
    <name type="scientific">Kocuria turfanensis</name>
    <dbReference type="NCBI Taxonomy" id="388357"/>
    <lineage>
        <taxon>Bacteria</taxon>
        <taxon>Bacillati</taxon>
        <taxon>Actinomycetota</taxon>
        <taxon>Actinomycetes</taxon>
        <taxon>Micrococcales</taxon>
        <taxon>Micrococcaceae</taxon>
        <taxon>Kocuria</taxon>
    </lineage>
</organism>
<keyword evidence="4 11" id="KW-0028">Amino-acid biosynthesis</keyword>
<evidence type="ECO:0000256" key="7">
    <source>
        <dbReference type="ARBA" id="ARBA00023192"/>
    </source>
</evidence>
<dbReference type="FunFam" id="3.40.50.1100:FF:000006">
    <property type="entry name" value="Cysteine synthase"/>
    <property type="match status" value="1"/>
</dbReference>
<protein>
    <recommendedName>
        <fullName evidence="3 11">Cysteine synthase</fullName>
        <ecNumber evidence="3 11">2.5.1.47</ecNumber>
    </recommendedName>
</protein>
<name>A0A512I932_9MICC</name>
<evidence type="ECO:0000256" key="5">
    <source>
        <dbReference type="ARBA" id="ARBA00022679"/>
    </source>
</evidence>
<dbReference type="PROSITE" id="PS00901">
    <property type="entry name" value="CYS_SYNTHASE"/>
    <property type="match status" value="1"/>
</dbReference>
<feature type="binding site" evidence="9">
    <location>
        <begin position="181"/>
        <end position="185"/>
    </location>
    <ligand>
        <name>pyridoxal 5'-phosphate</name>
        <dbReference type="ChEBI" id="CHEBI:597326"/>
    </ligand>
</feature>
<evidence type="ECO:0000256" key="2">
    <source>
        <dbReference type="ARBA" id="ARBA00007103"/>
    </source>
</evidence>
<gene>
    <name evidence="13" type="ORF">KTU01_03390</name>
</gene>
<comment type="cofactor">
    <cofactor evidence="1 9 11">
        <name>pyridoxal 5'-phosphate</name>
        <dbReference type="ChEBI" id="CHEBI:597326"/>
    </cofactor>
</comment>
<evidence type="ECO:0000256" key="9">
    <source>
        <dbReference type="PIRSR" id="PIRSR605856-50"/>
    </source>
</evidence>
<dbReference type="STRING" id="388357.GCA_001580365_00741"/>
<dbReference type="AlphaFoldDB" id="A0A512I932"/>
<evidence type="ECO:0000259" key="12">
    <source>
        <dbReference type="Pfam" id="PF00291"/>
    </source>
</evidence>
<dbReference type="InterPro" id="IPR005856">
    <property type="entry name" value="Cys_synth"/>
</dbReference>
<dbReference type="InterPro" id="IPR001216">
    <property type="entry name" value="P-phosphate_BS"/>
</dbReference>
<feature type="domain" description="Tryptophan synthase beta chain-like PALP" evidence="12">
    <location>
        <begin position="11"/>
        <end position="297"/>
    </location>
</feature>
<evidence type="ECO:0000256" key="8">
    <source>
        <dbReference type="ARBA" id="ARBA00047931"/>
    </source>
</evidence>
<reference evidence="13 14" key="1">
    <citation type="submission" date="2019-07" db="EMBL/GenBank/DDBJ databases">
        <title>Whole genome shotgun sequence of Kocuria turfanensis NBRC 107627.</title>
        <authorList>
            <person name="Hosoyama A."/>
            <person name="Uohara A."/>
            <person name="Ohji S."/>
            <person name="Ichikawa N."/>
        </authorList>
    </citation>
    <scope>NUCLEOTIDE SEQUENCE [LARGE SCALE GENOMIC DNA]</scope>
    <source>
        <strain evidence="13 14">NBRC 107627</strain>
    </source>
</reference>
<dbReference type="PANTHER" id="PTHR10314">
    <property type="entry name" value="CYSTATHIONINE BETA-SYNTHASE"/>
    <property type="match status" value="1"/>
</dbReference>
<keyword evidence="6 9" id="KW-0663">Pyridoxal phosphate</keyword>
<keyword evidence="14" id="KW-1185">Reference proteome</keyword>
<dbReference type="NCBIfam" id="TIGR01136">
    <property type="entry name" value="cysKM"/>
    <property type="match status" value="1"/>
</dbReference>
<accession>A0A512I932</accession>
<dbReference type="InterPro" id="IPR001926">
    <property type="entry name" value="TrpB-like_PALP"/>
</dbReference>
<dbReference type="Pfam" id="PF00291">
    <property type="entry name" value="PALP"/>
    <property type="match status" value="1"/>
</dbReference>
<dbReference type="InterPro" id="IPR005859">
    <property type="entry name" value="CysK"/>
</dbReference>
<keyword evidence="5 11" id="KW-0808">Transferase</keyword>
<evidence type="ECO:0000256" key="11">
    <source>
        <dbReference type="RuleBase" id="RU003985"/>
    </source>
</evidence>
<dbReference type="InterPro" id="IPR036052">
    <property type="entry name" value="TrpB-like_PALP_sf"/>
</dbReference>
<proteinExistence type="inferred from homology"/>
<dbReference type="EC" id="2.5.1.47" evidence="3 11"/>
<evidence type="ECO:0000256" key="6">
    <source>
        <dbReference type="ARBA" id="ARBA00022898"/>
    </source>
</evidence>
<sequence length="313" mass="33538">MHMAKIYNDVTEIVGRTPLVHLNRLDEGLPGNVAVKLEFYNPANSVKDRIGVAIIDAAEKSGKLKPGGTIVEGTSGNTGIALAMVGAARGYKVILTMPETMSTERRVMLRAYGAQIVLTPGAEGMRGAVDKAREIVESTENAVLASQFANEANPAVHYATTGPEVWEDTDGQIDIFISGVGTGGTITGAGRYLREQKPDIRLLVVEPADSPLLTEGKAGPHKIQGLGANFVPDILDREIYDDVYDVTVEDSVRVARELGTKEGILGGISSGAIVWAALQEAAKEENRDKLIVAIVCDYGERYISTLLYEDIRG</sequence>
<feature type="binding site" evidence="9">
    <location>
        <position position="269"/>
    </location>
    <ligand>
        <name>pyridoxal 5'-phosphate</name>
        <dbReference type="ChEBI" id="CHEBI:597326"/>
    </ligand>
</feature>
<dbReference type="Gene3D" id="3.40.50.1100">
    <property type="match status" value="2"/>
</dbReference>
<dbReference type="NCBIfam" id="TIGR01139">
    <property type="entry name" value="cysK"/>
    <property type="match status" value="1"/>
</dbReference>
<evidence type="ECO:0000256" key="1">
    <source>
        <dbReference type="ARBA" id="ARBA00001933"/>
    </source>
</evidence>
<keyword evidence="7 11" id="KW-0198">Cysteine biosynthesis</keyword>
<evidence type="ECO:0000256" key="4">
    <source>
        <dbReference type="ARBA" id="ARBA00022605"/>
    </source>
</evidence>